<dbReference type="VEuPathDB" id="FungiDB:F4678DRAFT_465969"/>
<gene>
    <name evidence="3" type="ORF">NPX13_g1480</name>
</gene>
<dbReference type="AlphaFoldDB" id="A0A9W8NM01"/>
<sequence>MRPYNLPFRVGNDICRIDRIRRLLEKRGGDIFIRRILTPGEIRNKTTNRILAPILQNGNKDIGVIDRLDEVNPLKLTRAVEFMAGRFAAKEAVMKAHPGLFLTFQRIIILRDIGYLHEAQRTREIGEQPATEKAEELAAELNPGDATATATTTTTITRAESSPNAEQWTGPKTQGAPLMAKVFGPSRQDPLYATVSVSHDTDYATAVCVAVDAEALRSIFSYSSHLDSKGARSG</sequence>
<dbReference type="InterPro" id="IPR008278">
    <property type="entry name" value="4-PPantetheinyl_Trfase_dom"/>
</dbReference>
<dbReference type="GO" id="GO:0000287">
    <property type="term" value="F:magnesium ion binding"/>
    <property type="evidence" value="ECO:0007669"/>
    <property type="project" value="InterPro"/>
</dbReference>
<feature type="domain" description="4'-phosphopantetheinyl transferase" evidence="2">
    <location>
        <begin position="9"/>
        <end position="111"/>
    </location>
</feature>
<evidence type="ECO:0000259" key="2">
    <source>
        <dbReference type="Pfam" id="PF01648"/>
    </source>
</evidence>
<dbReference type="InterPro" id="IPR037143">
    <property type="entry name" value="4-PPantetheinyl_Trfase_dom_sf"/>
</dbReference>
<keyword evidence="1" id="KW-0808">Transferase</keyword>
<dbReference type="Gene3D" id="3.90.470.20">
    <property type="entry name" value="4'-phosphopantetheinyl transferase domain"/>
    <property type="match status" value="1"/>
</dbReference>
<name>A0A9W8NM01_9PEZI</name>
<evidence type="ECO:0000313" key="4">
    <source>
        <dbReference type="Proteomes" id="UP001148614"/>
    </source>
</evidence>
<proteinExistence type="predicted"/>
<dbReference type="Proteomes" id="UP001148614">
    <property type="component" value="Unassembled WGS sequence"/>
</dbReference>
<evidence type="ECO:0000256" key="1">
    <source>
        <dbReference type="ARBA" id="ARBA00022679"/>
    </source>
</evidence>
<evidence type="ECO:0000313" key="3">
    <source>
        <dbReference type="EMBL" id="KAJ3579095.1"/>
    </source>
</evidence>
<protein>
    <recommendedName>
        <fullName evidence="2">4'-phosphopantetheinyl transferase domain-containing protein</fullName>
    </recommendedName>
</protein>
<dbReference type="SUPFAM" id="SSF56214">
    <property type="entry name" value="4'-phosphopantetheinyl transferase"/>
    <property type="match status" value="1"/>
</dbReference>
<accession>A0A9W8NM01</accession>
<organism evidence="3 4">
    <name type="scientific">Xylaria arbuscula</name>
    <dbReference type="NCBI Taxonomy" id="114810"/>
    <lineage>
        <taxon>Eukaryota</taxon>
        <taxon>Fungi</taxon>
        <taxon>Dikarya</taxon>
        <taxon>Ascomycota</taxon>
        <taxon>Pezizomycotina</taxon>
        <taxon>Sordariomycetes</taxon>
        <taxon>Xylariomycetidae</taxon>
        <taxon>Xylariales</taxon>
        <taxon>Xylariaceae</taxon>
        <taxon>Xylaria</taxon>
    </lineage>
</organism>
<keyword evidence="4" id="KW-1185">Reference proteome</keyword>
<dbReference type="EMBL" id="JANPWZ010000133">
    <property type="protein sequence ID" value="KAJ3579095.1"/>
    <property type="molecule type" value="Genomic_DNA"/>
</dbReference>
<dbReference type="GO" id="GO:0008897">
    <property type="term" value="F:holo-[acyl-carrier-protein] synthase activity"/>
    <property type="evidence" value="ECO:0007669"/>
    <property type="project" value="InterPro"/>
</dbReference>
<comment type="caution">
    <text evidence="3">The sequence shown here is derived from an EMBL/GenBank/DDBJ whole genome shotgun (WGS) entry which is preliminary data.</text>
</comment>
<dbReference type="Pfam" id="PF01648">
    <property type="entry name" value="ACPS"/>
    <property type="match status" value="1"/>
</dbReference>
<reference evidence="3" key="1">
    <citation type="submission" date="2022-07" db="EMBL/GenBank/DDBJ databases">
        <title>Genome Sequence of Xylaria arbuscula.</title>
        <authorList>
            <person name="Buettner E."/>
        </authorList>
    </citation>
    <scope>NUCLEOTIDE SEQUENCE</scope>
    <source>
        <strain evidence="3">VT107</strain>
    </source>
</reference>